<dbReference type="OrthoDB" id="73875at2759"/>
<gene>
    <name evidence="2" type="ORF">KCU76_g1654</name>
</gene>
<evidence type="ECO:0000313" key="3">
    <source>
        <dbReference type="Proteomes" id="UP000779574"/>
    </source>
</evidence>
<evidence type="ECO:0000313" key="2">
    <source>
        <dbReference type="EMBL" id="KAG9699261.1"/>
    </source>
</evidence>
<feature type="region of interest" description="Disordered" evidence="1">
    <location>
        <begin position="429"/>
        <end position="465"/>
    </location>
</feature>
<reference evidence="2" key="1">
    <citation type="journal article" date="2021" name="J Fungi (Basel)">
        <title>Virulence traits and population genomics of the black yeast Aureobasidium melanogenum.</title>
        <authorList>
            <person name="Cernosa A."/>
            <person name="Sun X."/>
            <person name="Gostincar C."/>
            <person name="Fang C."/>
            <person name="Gunde-Cimerman N."/>
            <person name="Song Z."/>
        </authorList>
    </citation>
    <scope>NUCLEOTIDE SEQUENCE</scope>
    <source>
        <strain evidence="2">EXF-9911</strain>
    </source>
</reference>
<dbReference type="EMBL" id="JAHFXF010000037">
    <property type="protein sequence ID" value="KAG9699261.1"/>
    <property type="molecule type" value="Genomic_DNA"/>
</dbReference>
<dbReference type="AlphaFoldDB" id="A0A9P8EUG9"/>
<feature type="compositionally biased region" description="Polar residues" evidence="1">
    <location>
        <begin position="274"/>
        <end position="315"/>
    </location>
</feature>
<protein>
    <submittedName>
        <fullName evidence="2">Uncharacterized protein</fullName>
    </submittedName>
</protein>
<feature type="non-terminal residue" evidence="2">
    <location>
        <position position="669"/>
    </location>
</feature>
<reference evidence="2" key="2">
    <citation type="submission" date="2021-08" db="EMBL/GenBank/DDBJ databases">
        <authorList>
            <person name="Gostincar C."/>
            <person name="Sun X."/>
            <person name="Song Z."/>
            <person name="Gunde-Cimerman N."/>
        </authorList>
    </citation>
    <scope>NUCLEOTIDE SEQUENCE</scope>
    <source>
        <strain evidence="2">EXF-9911</strain>
    </source>
</reference>
<proteinExistence type="predicted"/>
<comment type="caution">
    <text evidence="2">The sequence shown here is derived from an EMBL/GenBank/DDBJ whole genome shotgun (WGS) entry which is preliminary data.</text>
</comment>
<feature type="region of interest" description="Disordered" evidence="1">
    <location>
        <begin position="248"/>
        <end position="362"/>
    </location>
</feature>
<feature type="compositionally biased region" description="Basic and acidic residues" evidence="1">
    <location>
        <begin position="252"/>
        <end position="273"/>
    </location>
</feature>
<feature type="compositionally biased region" description="Low complexity" evidence="1">
    <location>
        <begin position="328"/>
        <end position="349"/>
    </location>
</feature>
<name>A0A9P8EUG9_AURME</name>
<evidence type="ECO:0000256" key="1">
    <source>
        <dbReference type="SAM" id="MobiDB-lite"/>
    </source>
</evidence>
<sequence>MLFAPLFFISHVSSRAYALPRNERSLSNPQAMATGLSASSAQPNHLSTLKGRSVKMDETIASYTEQGLCFHYFAERPSWYPDPCIEYCKNHGGHGYDGCDASSYANIDIEHGDQSIIETDDNGFRWVPAPCECSNPDVEEVATAIFDTVAQGLEKIDNLLCAIWVEAFKDILEVGINFIPGGEVLTVAGRAVQGAKTFAENGLEAADFFDNWVGDACGVPDWNFDLWTALLGGPDSLGTSVGCLRKNKSKCKRQDPVPDPPKKSHAEKPDEPTAKTSAPISESNAGTTADSSAVQSTLPPTSAPASESDAGSTVDPSIAPSTPPPTSVPTNSPGPSTTSAPSSSTNACPNRKRAGQKVGPNTYVSTECNQGVVTTHNYIITSLSYQANAPTLQVKATCSARWSQACYHYSSVVRENPNFATLTCPQEAATSARDRIDPPKATNSWASEHSGGWRKGMTRDEEWKNEKHRVNKGKCEMDEYPPAYLLTNTDQAYTLAGKHKDGQMVRWLPKGQNSGAGSMWRGVCFYRPLRELSRQQIIDMAKDNRKNFGLQSNVVKATQTDYTVGITVAQRPEFTIAQWDHAGAASSQDDGLSQNPCWPKKIAPLDPGFTLLSVDRYYENRVKPYDYDQDYIPGVNGYDPITQQSGRVRRSLDSVEFLDSGVLNSTISG</sequence>
<organism evidence="2 3">
    <name type="scientific">Aureobasidium melanogenum</name>
    <name type="common">Aureobasidium pullulans var. melanogenum</name>
    <dbReference type="NCBI Taxonomy" id="46634"/>
    <lineage>
        <taxon>Eukaryota</taxon>
        <taxon>Fungi</taxon>
        <taxon>Dikarya</taxon>
        <taxon>Ascomycota</taxon>
        <taxon>Pezizomycotina</taxon>
        <taxon>Dothideomycetes</taxon>
        <taxon>Dothideomycetidae</taxon>
        <taxon>Dothideales</taxon>
        <taxon>Saccotheciaceae</taxon>
        <taxon>Aureobasidium</taxon>
    </lineage>
</organism>
<accession>A0A9P8EUG9</accession>
<dbReference type="Proteomes" id="UP000779574">
    <property type="component" value="Unassembled WGS sequence"/>
</dbReference>